<name>A0ABQ5AUN6_9ASTR</name>
<feature type="coiled-coil region" evidence="1">
    <location>
        <begin position="500"/>
        <end position="527"/>
    </location>
</feature>
<dbReference type="EMBL" id="BQNB010012537">
    <property type="protein sequence ID" value="GJT04814.1"/>
    <property type="molecule type" value="Genomic_DNA"/>
</dbReference>
<comment type="caution">
    <text evidence="2">The sequence shown here is derived from an EMBL/GenBank/DDBJ whole genome shotgun (WGS) entry which is preliminary data.</text>
</comment>
<evidence type="ECO:0000313" key="2">
    <source>
        <dbReference type="EMBL" id="GJT04814.1"/>
    </source>
</evidence>
<protein>
    <recommendedName>
        <fullName evidence="4">Retrovirus-related Pol polyprotein from transposon TNT 1-94</fullName>
    </recommendedName>
</protein>
<sequence length="559" mass="64437">MANLSKDIQCAVSDTRPPMLDRTDFASWKQRIRLYCQGKENGVNILKSIDEGPFQMGTFRYNADIRATNIQLQGLPKDIYSLINHYTDAKDIWDNMKMLLEGSELTKEDRKSQLMQLNSKFVNNMLSEWGRFVTAVKLNRGLRDSNYDQLYAYLKQHEAHANKNKMMLDRFTQHTVDPLAMMSNVAPQQYNSQSSINPSSTYVPPHFADNSQLDSGLSPTDNLIENLTNTLALLTKSYKTYLPQTNNQLRFHQILGTKPQFKTAGLWFRMFRVDIIEDRVKCYNYNGIGHIASNCTHSKRPQNSKYFKDKMLLMQAQENKVALDEEQLLFLAGRQDNAVDEDVDEQPVQDLALNMDNVFQADDCDAFDSDVDEEPTAQTMFMANLSSTDPVYDKAGPSYDSDILSEVHDHDHYQDAVCEHHEEHDIHDNVQPNYVVDSHVDYTTNSNMILYDQYVMDNAVPVVQSNISSVTNDAYIMIYNDMCESHAQSVSKTTRNIVVDNSLTAELETYKEQVELYERRARFELTKIEQKIDDQLRIVITDRNIKEENLKKELHSVKL</sequence>
<reference evidence="2" key="2">
    <citation type="submission" date="2022-01" db="EMBL/GenBank/DDBJ databases">
        <authorList>
            <person name="Yamashiro T."/>
            <person name="Shiraishi A."/>
            <person name="Satake H."/>
            <person name="Nakayama K."/>
        </authorList>
    </citation>
    <scope>NUCLEOTIDE SEQUENCE</scope>
</reference>
<gene>
    <name evidence="2" type="ORF">Tco_0839276</name>
</gene>
<accession>A0ABQ5AUN6</accession>
<reference evidence="2" key="1">
    <citation type="journal article" date="2022" name="Int. J. Mol. Sci.">
        <title>Draft Genome of Tanacetum Coccineum: Genomic Comparison of Closely Related Tanacetum-Family Plants.</title>
        <authorList>
            <person name="Yamashiro T."/>
            <person name="Shiraishi A."/>
            <person name="Nakayama K."/>
            <person name="Satake H."/>
        </authorList>
    </citation>
    <scope>NUCLEOTIDE SEQUENCE</scope>
</reference>
<evidence type="ECO:0000256" key="1">
    <source>
        <dbReference type="SAM" id="Coils"/>
    </source>
</evidence>
<evidence type="ECO:0008006" key="4">
    <source>
        <dbReference type="Google" id="ProtNLM"/>
    </source>
</evidence>
<keyword evidence="3" id="KW-1185">Reference proteome</keyword>
<keyword evidence="1" id="KW-0175">Coiled coil</keyword>
<organism evidence="2 3">
    <name type="scientific">Tanacetum coccineum</name>
    <dbReference type="NCBI Taxonomy" id="301880"/>
    <lineage>
        <taxon>Eukaryota</taxon>
        <taxon>Viridiplantae</taxon>
        <taxon>Streptophyta</taxon>
        <taxon>Embryophyta</taxon>
        <taxon>Tracheophyta</taxon>
        <taxon>Spermatophyta</taxon>
        <taxon>Magnoliopsida</taxon>
        <taxon>eudicotyledons</taxon>
        <taxon>Gunneridae</taxon>
        <taxon>Pentapetalae</taxon>
        <taxon>asterids</taxon>
        <taxon>campanulids</taxon>
        <taxon>Asterales</taxon>
        <taxon>Asteraceae</taxon>
        <taxon>Asteroideae</taxon>
        <taxon>Anthemideae</taxon>
        <taxon>Anthemidinae</taxon>
        <taxon>Tanacetum</taxon>
    </lineage>
</organism>
<dbReference type="Proteomes" id="UP001151760">
    <property type="component" value="Unassembled WGS sequence"/>
</dbReference>
<proteinExistence type="predicted"/>
<evidence type="ECO:0000313" key="3">
    <source>
        <dbReference type="Proteomes" id="UP001151760"/>
    </source>
</evidence>